<keyword evidence="1" id="KW-0472">Membrane</keyword>
<sequence length="156" mass="18660">MNKFLSFQPYFFIFFFSFFVYLFFLKCSLILSSTIFSKWNMHSWCFSKPKFLIGAVYAGWWSVVMHFLLFFGIFSCKNFFTFSELDLSCILIDIVWLVVESINCPLNFLFFFIVRCCSSNSKYPLKSSVLKFNSFLFPIFSILWIDWWEIEISSSL</sequence>
<feature type="transmembrane region" description="Helical" evidence="1">
    <location>
        <begin position="12"/>
        <end position="31"/>
    </location>
</feature>
<gene>
    <name evidence="2" type="ORF">MBCUR_05940</name>
</gene>
<reference evidence="2 3" key="1">
    <citation type="submission" date="2016-04" db="EMBL/GenBank/DDBJ databases">
        <title>Genome sequence of Methanobrevibacter curvatus DSM 11111.</title>
        <authorList>
            <person name="Poehlein A."/>
            <person name="Seedorf H."/>
            <person name="Daniel R."/>
        </authorList>
    </citation>
    <scope>NUCLEOTIDE SEQUENCE [LARGE SCALE GENOMIC DNA]</scope>
    <source>
        <strain evidence="2 3">DSM 11111</strain>
    </source>
</reference>
<keyword evidence="1" id="KW-0812">Transmembrane</keyword>
<comment type="caution">
    <text evidence="2">The sequence shown here is derived from an EMBL/GenBank/DDBJ whole genome shotgun (WGS) entry which is preliminary data.</text>
</comment>
<feature type="transmembrane region" description="Helical" evidence="1">
    <location>
        <begin position="129"/>
        <end position="148"/>
    </location>
</feature>
<dbReference type="AlphaFoldDB" id="A0A166C893"/>
<proteinExistence type="predicted"/>
<keyword evidence="1" id="KW-1133">Transmembrane helix</keyword>
<dbReference type="Proteomes" id="UP000077245">
    <property type="component" value="Unassembled WGS sequence"/>
</dbReference>
<evidence type="ECO:0000313" key="3">
    <source>
        <dbReference type="Proteomes" id="UP000077245"/>
    </source>
</evidence>
<evidence type="ECO:0000256" key="1">
    <source>
        <dbReference type="SAM" id="Phobius"/>
    </source>
</evidence>
<name>A0A166C893_9EURY</name>
<dbReference type="EMBL" id="LWMV01000109">
    <property type="protein sequence ID" value="KZX14233.1"/>
    <property type="molecule type" value="Genomic_DNA"/>
</dbReference>
<protein>
    <submittedName>
        <fullName evidence="2">Uncharacterized protein</fullName>
    </submittedName>
</protein>
<keyword evidence="3" id="KW-1185">Reference proteome</keyword>
<accession>A0A166C893</accession>
<evidence type="ECO:0000313" key="2">
    <source>
        <dbReference type="EMBL" id="KZX14233.1"/>
    </source>
</evidence>
<feature type="transmembrane region" description="Helical" evidence="1">
    <location>
        <begin position="51"/>
        <end position="74"/>
    </location>
</feature>
<organism evidence="2 3">
    <name type="scientific">Methanobrevibacter curvatus</name>
    <dbReference type="NCBI Taxonomy" id="49547"/>
    <lineage>
        <taxon>Archaea</taxon>
        <taxon>Methanobacteriati</taxon>
        <taxon>Methanobacteriota</taxon>
        <taxon>Methanomada group</taxon>
        <taxon>Methanobacteria</taxon>
        <taxon>Methanobacteriales</taxon>
        <taxon>Methanobacteriaceae</taxon>
        <taxon>Methanobrevibacter</taxon>
    </lineage>
</organism>
<feature type="transmembrane region" description="Helical" evidence="1">
    <location>
        <begin position="94"/>
        <end position="117"/>
    </location>
</feature>